<gene>
    <name evidence="2" type="ORF">BBAD15_g8289</name>
</gene>
<organism evidence="2 3">
    <name type="scientific">Beauveria bassiana D1-5</name>
    <dbReference type="NCBI Taxonomy" id="1245745"/>
    <lineage>
        <taxon>Eukaryota</taxon>
        <taxon>Fungi</taxon>
        <taxon>Dikarya</taxon>
        <taxon>Ascomycota</taxon>
        <taxon>Pezizomycotina</taxon>
        <taxon>Sordariomycetes</taxon>
        <taxon>Hypocreomycetidae</taxon>
        <taxon>Hypocreales</taxon>
        <taxon>Cordycipitaceae</taxon>
        <taxon>Beauveria</taxon>
    </lineage>
</organism>
<feature type="compositionally biased region" description="Polar residues" evidence="1">
    <location>
        <begin position="146"/>
        <end position="159"/>
    </location>
</feature>
<evidence type="ECO:0000256" key="1">
    <source>
        <dbReference type="SAM" id="MobiDB-lite"/>
    </source>
</evidence>
<reference evidence="2 3" key="1">
    <citation type="submission" date="2012-10" db="EMBL/GenBank/DDBJ databases">
        <title>Genome sequencing and analysis of entomopathogenic fungi Beauveria bassiana D1-5.</title>
        <authorList>
            <person name="Li Q."/>
            <person name="Wang L."/>
            <person name="Zhang Z."/>
            <person name="Wang Q."/>
            <person name="Ren J."/>
            <person name="Wang M."/>
            <person name="Xu W."/>
            <person name="Wang J."/>
            <person name="Lu Y."/>
            <person name="Du Q."/>
            <person name="Sun Z."/>
        </authorList>
    </citation>
    <scope>NUCLEOTIDE SEQUENCE [LARGE SCALE GENOMIC DNA]</scope>
    <source>
        <strain evidence="2 3">D1-5</strain>
    </source>
</reference>
<dbReference type="EMBL" id="ANFO01000822">
    <property type="protein sequence ID" value="KGQ06364.1"/>
    <property type="molecule type" value="Genomic_DNA"/>
</dbReference>
<comment type="caution">
    <text evidence="2">The sequence shown here is derived from an EMBL/GenBank/DDBJ whole genome shotgun (WGS) entry which is preliminary data.</text>
</comment>
<protein>
    <recommendedName>
        <fullName evidence="4">RRM domain-containing protein</fullName>
    </recommendedName>
</protein>
<dbReference type="HOGENOM" id="CLU_1102615_0_0_1"/>
<dbReference type="Proteomes" id="UP000030106">
    <property type="component" value="Unassembled WGS sequence"/>
</dbReference>
<evidence type="ECO:0008006" key="4">
    <source>
        <dbReference type="Google" id="ProtNLM"/>
    </source>
</evidence>
<sequence>MTRRKQGFAAKDRSSQCRVETWRRENRIVILRGMPISIPPEEFEAACRARLSQHQSLQFEWEPSCNPWLIHRGRVALGFENAEMRAAAERRLEGWHWKAHPIKQVTKPKRPPRTCGKLATETKSTTNNPSLLTKNAPFNTKKRPSPAQTTKETATSHRPPSQLPPAAKTVDLTASSPHAPVRPLVFRLLTSVNVPCAAAAAVQEASCIATEAAAAADAAVAEAHAATFRAFTAEAAGDVAAAASAQEEASAADERVRSAYGAAASAARIASAYSSCISSRDDFYRY</sequence>
<dbReference type="OrthoDB" id="5153781at2759"/>
<name>A0A0A2W056_BEABA</name>
<feature type="compositionally biased region" description="Polar residues" evidence="1">
    <location>
        <begin position="121"/>
        <end position="138"/>
    </location>
</feature>
<accession>A0A0A2W056</accession>
<feature type="region of interest" description="Disordered" evidence="1">
    <location>
        <begin position="105"/>
        <end position="174"/>
    </location>
</feature>
<evidence type="ECO:0000313" key="3">
    <source>
        <dbReference type="Proteomes" id="UP000030106"/>
    </source>
</evidence>
<evidence type="ECO:0000313" key="2">
    <source>
        <dbReference type="EMBL" id="KGQ06364.1"/>
    </source>
</evidence>
<dbReference type="AlphaFoldDB" id="A0A0A2W056"/>
<proteinExistence type="predicted"/>